<name>A0AAD1WVM2_PELCU</name>
<sequence>MAPAAGSAHKRQRRSASIIDECLAEFIKRTILRLPTPDILNILKEWGFLAEKELQTLTIRPKEMLAMEVVRFCEVKNATMKDAANLDFVFNHANPEKKTWNVYQMSKPLESEIDFFDLSEYKLQFKKSIHSVSKNVTIHFKEFGEALWIRIAWGKNHTRPDQYKPTFVVYQSHTPYAFVTNITKTCQPLLCQALVIAANYSQIQELDLRSKCLNSLMDIVFKRIYQPFQSYHPRPLQERNYSPAIVDPRVTYENLREKERIDHVTRETFGDGPLPKLETASYKLETMFKSESGLATRTDPFRCVVKFSSPHILEAIRSLAPAGIAEAPISNLLTCIPHKARNVFKITDKRPLHPLNSQATSV</sequence>
<dbReference type="AlphaFoldDB" id="A0AAD1WVM2"/>
<dbReference type="Proteomes" id="UP001295444">
    <property type="component" value="Chromosome 12"/>
</dbReference>
<reference evidence="7" key="1">
    <citation type="submission" date="2022-03" db="EMBL/GenBank/DDBJ databases">
        <authorList>
            <person name="Alioto T."/>
            <person name="Alioto T."/>
            <person name="Gomez Garrido J."/>
        </authorList>
    </citation>
    <scope>NUCLEOTIDE SEQUENCE</scope>
</reference>
<keyword evidence="5" id="KW-0539">Nucleus</keyword>
<proteinExistence type="inferred from homology"/>
<protein>
    <submittedName>
        <fullName evidence="7">Centromere N</fullName>
    </submittedName>
</protein>
<comment type="similarity">
    <text evidence="3">Belongs to the CENP-N/CHL4 family.</text>
</comment>
<gene>
    <name evidence="7" type="ORF">PECUL_23A004443</name>
</gene>
<evidence type="ECO:0000313" key="8">
    <source>
        <dbReference type="Proteomes" id="UP001295444"/>
    </source>
</evidence>
<accession>A0AAD1WVM2</accession>
<evidence type="ECO:0000256" key="3">
    <source>
        <dbReference type="ARBA" id="ARBA00005566"/>
    </source>
</evidence>
<organism evidence="7 8">
    <name type="scientific">Pelobates cultripes</name>
    <name type="common">Western spadefoot toad</name>
    <dbReference type="NCBI Taxonomy" id="61616"/>
    <lineage>
        <taxon>Eukaryota</taxon>
        <taxon>Metazoa</taxon>
        <taxon>Chordata</taxon>
        <taxon>Craniata</taxon>
        <taxon>Vertebrata</taxon>
        <taxon>Euteleostomi</taxon>
        <taxon>Amphibia</taxon>
        <taxon>Batrachia</taxon>
        <taxon>Anura</taxon>
        <taxon>Pelobatoidea</taxon>
        <taxon>Pelobatidae</taxon>
        <taxon>Pelobates</taxon>
    </lineage>
</organism>
<evidence type="ECO:0000256" key="2">
    <source>
        <dbReference type="ARBA" id="ARBA00004584"/>
    </source>
</evidence>
<comment type="subcellular location">
    <subcellularLocation>
        <location evidence="2">Chromosome</location>
        <location evidence="2">Centromere</location>
    </subcellularLocation>
    <subcellularLocation>
        <location evidence="1">Nucleus</location>
    </subcellularLocation>
</comment>
<evidence type="ECO:0000256" key="4">
    <source>
        <dbReference type="ARBA" id="ARBA00022454"/>
    </source>
</evidence>
<dbReference type="InterPro" id="IPR052011">
    <property type="entry name" value="CENP-NAC/CAD_complex"/>
</dbReference>
<keyword evidence="8" id="KW-1185">Reference proteome</keyword>
<keyword evidence="6" id="KW-0137">Centromere</keyword>
<dbReference type="GO" id="GO:0000775">
    <property type="term" value="C:chromosome, centromeric region"/>
    <property type="evidence" value="ECO:0007669"/>
    <property type="project" value="UniProtKB-SubCell"/>
</dbReference>
<dbReference type="PANTHER" id="PTHR46790:SF1">
    <property type="entry name" value="CENTROMERE PROTEIN N"/>
    <property type="match status" value="1"/>
</dbReference>
<dbReference type="Pfam" id="PF05238">
    <property type="entry name" value="CENP-N"/>
    <property type="match status" value="1"/>
</dbReference>
<dbReference type="GO" id="GO:0007059">
    <property type="term" value="P:chromosome segregation"/>
    <property type="evidence" value="ECO:0007669"/>
    <property type="project" value="InterPro"/>
</dbReference>
<evidence type="ECO:0000256" key="1">
    <source>
        <dbReference type="ARBA" id="ARBA00004123"/>
    </source>
</evidence>
<evidence type="ECO:0000256" key="5">
    <source>
        <dbReference type="ARBA" id="ARBA00023242"/>
    </source>
</evidence>
<dbReference type="InterPro" id="IPR007902">
    <property type="entry name" value="Chl4/mis15/CENP-N"/>
</dbReference>
<dbReference type="EMBL" id="OW240923">
    <property type="protein sequence ID" value="CAH2324516.1"/>
    <property type="molecule type" value="Genomic_DNA"/>
</dbReference>
<dbReference type="GO" id="GO:0005654">
    <property type="term" value="C:nucleoplasm"/>
    <property type="evidence" value="ECO:0007669"/>
    <property type="project" value="TreeGrafter"/>
</dbReference>
<dbReference type="PANTHER" id="PTHR46790">
    <property type="entry name" value="CENTROMERE PROTEIN N"/>
    <property type="match status" value="1"/>
</dbReference>
<dbReference type="GO" id="GO:0034080">
    <property type="term" value="P:CENP-A containing chromatin assembly"/>
    <property type="evidence" value="ECO:0007669"/>
    <property type="project" value="InterPro"/>
</dbReference>
<keyword evidence="4" id="KW-0158">Chromosome</keyword>
<evidence type="ECO:0000313" key="7">
    <source>
        <dbReference type="EMBL" id="CAH2324516.1"/>
    </source>
</evidence>
<evidence type="ECO:0000256" key="6">
    <source>
        <dbReference type="ARBA" id="ARBA00023328"/>
    </source>
</evidence>